<feature type="transmembrane region" description="Helical" evidence="2">
    <location>
        <begin position="77"/>
        <end position="97"/>
    </location>
</feature>
<dbReference type="AlphaFoldDB" id="A0A9D1SSD7"/>
<name>A0A9D1SSD7_9CLOT</name>
<dbReference type="Proteomes" id="UP000886748">
    <property type="component" value="Unassembled WGS sequence"/>
</dbReference>
<evidence type="ECO:0000313" key="3">
    <source>
        <dbReference type="EMBL" id="HIU93041.1"/>
    </source>
</evidence>
<feature type="transmembrane region" description="Helical" evidence="2">
    <location>
        <begin position="44"/>
        <end position="65"/>
    </location>
</feature>
<reference evidence="3" key="1">
    <citation type="submission" date="2020-10" db="EMBL/GenBank/DDBJ databases">
        <authorList>
            <person name="Gilroy R."/>
        </authorList>
    </citation>
    <scope>NUCLEOTIDE SEQUENCE</scope>
    <source>
        <strain evidence="3">CHK154-7741</strain>
    </source>
</reference>
<evidence type="ECO:0000313" key="4">
    <source>
        <dbReference type="Proteomes" id="UP000886748"/>
    </source>
</evidence>
<proteinExistence type="predicted"/>
<accession>A0A9D1SSD7</accession>
<evidence type="ECO:0000256" key="1">
    <source>
        <dbReference type="SAM" id="MobiDB-lite"/>
    </source>
</evidence>
<organism evidence="3 4">
    <name type="scientific">Candidatus Limenecus avicola</name>
    <dbReference type="NCBI Taxonomy" id="2840847"/>
    <lineage>
        <taxon>Bacteria</taxon>
        <taxon>Bacillati</taxon>
        <taxon>Bacillota</taxon>
        <taxon>Clostridia</taxon>
        <taxon>Eubacteriales</taxon>
        <taxon>Clostridiaceae</taxon>
        <taxon>Clostridiaceae incertae sedis</taxon>
        <taxon>Candidatus Limenecus</taxon>
    </lineage>
</organism>
<reference evidence="3" key="2">
    <citation type="journal article" date="2021" name="PeerJ">
        <title>Extensive microbial diversity within the chicken gut microbiome revealed by metagenomics and culture.</title>
        <authorList>
            <person name="Gilroy R."/>
            <person name="Ravi A."/>
            <person name="Getino M."/>
            <person name="Pursley I."/>
            <person name="Horton D.L."/>
            <person name="Alikhan N.F."/>
            <person name="Baker D."/>
            <person name="Gharbi K."/>
            <person name="Hall N."/>
            <person name="Watson M."/>
            <person name="Adriaenssens E.M."/>
            <person name="Foster-Nyarko E."/>
            <person name="Jarju S."/>
            <person name="Secka A."/>
            <person name="Antonio M."/>
            <person name="Oren A."/>
            <person name="Chaudhuri R.R."/>
            <person name="La Ragione R."/>
            <person name="Hildebrand F."/>
            <person name="Pallen M.J."/>
        </authorList>
    </citation>
    <scope>NUCLEOTIDE SEQUENCE</scope>
    <source>
        <strain evidence="3">CHK154-7741</strain>
    </source>
</reference>
<gene>
    <name evidence="3" type="ORF">IAD26_07920</name>
</gene>
<keyword evidence="2" id="KW-0472">Membrane</keyword>
<dbReference type="EMBL" id="DVOD01000057">
    <property type="protein sequence ID" value="HIU93041.1"/>
    <property type="molecule type" value="Genomic_DNA"/>
</dbReference>
<sequence>MNVARVGMLNNVSRASFGHDQSQKAEQKAAPSYENPISRKKEKALATLSVIGGSAVLGAVVGGLVSCLKIGTKKSALIGVGTAVVTAALALPSKLYNTAVNAFAREKEMDVYSRDKELKSALTEEVHKEVLDPEVSLDKKLDDNLKLQTANRAQALLVQH</sequence>
<comment type="caution">
    <text evidence="3">The sequence shown here is derived from an EMBL/GenBank/DDBJ whole genome shotgun (WGS) entry which is preliminary data.</text>
</comment>
<keyword evidence="2" id="KW-0812">Transmembrane</keyword>
<keyword evidence="2" id="KW-1133">Transmembrane helix</keyword>
<protein>
    <submittedName>
        <fullName evidence="3">Uncharacterized protein</fullName>
    </submittedName>
</protein>
<feature type="region of interest" description="Disordered" evidence="1">
    <location>
        <begin position="17"/>
        <end position="36"/>
    </location>
</feature>
<evidence type="ECO:0000256" key="2">
    <source>
        <dbReference type="SAM" id="Phobius"/>
    </source>
</evidence>